<feature type="compositionally biased region" description="Polar residues" evidence="6">
    <location>
        <begin position="101"/>
        <end position="127"/>
    </location>
</feature>
<dbReference type="OrthoDB" id="8922241at2759"/>
<dbReference type="PANTHER" id="PTHR23235">
    <property type="entry name" value="KRUEPPEL-LIKE TRANSCRIPTION FACTOR"/>
    <property type="match status" value="1"/>
</dbReference>
<dbReference type="GeneID" id="19202960"/>
<dbReference type="InterPro" id="IPR013087">
    <property type="entry name" value="Znf_C2H2_type"/>
</dbReference>
<keyword evidence="9" id="KW-1185">Reference proteome</keyword>
<reference evidence="9" key="1">
    <citation type="journal article" date="2012" name="Science">
        <title>The Paleozoic origin of enzymatic lignin decomposition reconstructed from 31 fungal genomes.</title>
        <authorList>
            <person name="Floudas D."/>
            <person name="Binder M."/>
            <person name="Riley R."/>
            <person name="Barry K."/>
            <person name="Blanchette R.A."/>
            <person name="Henrissat B."/>
            <person name="Martinez A.T."/>
            <person name="Otillar R."/>
            <person name="Spatafora J.W."/>
            <person name="Yadav J.S."/>
            <person name="Aerts A."/>
            <person name="Benoit I."/>
            <person name="Boyd A."/>
            <person name="Carlson A."/>
            <person name="Copeland A."/>
            <person name="Coutinho P.M."/>
            <person name="de Vries R.P."/>
            <person name="Ferreira P."/>
            <person name="Findley K."/>
            <person name="Foster B."/>
            <person name="Gaskell J."/>
            <person name="Glotzer D."/>
            <person name="Gorecki P."/>
            <person name="Heitman J."/>
            <person name="Hesse C."/>
            <person name="Hori C."/>
            <person name="Igarashi K."/>
            <person name="Jurgens J.A."/>
            <person name="Kallen N."/>
            <person name="Kersten P."/>
            <person name="Kohler A."/>
            <person name="Kuees U."/>
            <person name="Kumar T.K.A."/>
            <person name="Kuo A."/>
            <person name="LaButti K."/>
            <person name="Larrondo L.F."/>
            <person name="Lindquist E."/>
            <person name="Ling A."/>
            <person name="Lombard V."/>
            <person name="Lucas S."/>
            <person name="Lundell T."/>
            <person name="Martin R."/>
            <person name="McLaughlin D.J."/>
            <person name="Morgenstern I."/>
            <person name="Morin E."/>
            <person name="Murat C."/>
            <person name="Nagy L.G."/>
            <person name="Nolan M."/>
            <person name="Ohm R.A."/>
            <person name="Patyshakuliyeva A."/>
            <person name="Rokas A."/>
            <person name="Ruiz-Duenas F.J."/>
            <person name="Sabat G."/>
            <person name="Salamov A."/>
            <person name="Samejima M."/>
            <person name="Schmutz J."/>
            <person name="Slot J.C."/>
            <person name="St John F."/>
            <person name="Stenlid J."/>
            <person name="Sun H."/>
            <person name="Sun S."/>
            <person name="Syed K."/>
            <person name="Tsang A."/>
            <person name="Wiebenga A."/>
            <person name="Young D."/>
            <person name="Pisabarro A."/>
            <person name="Eastwood D.C."/>
            <person name="Martin F."/>
            <person name="Cullen D."/>
            <person name="Grigoriev I.V."/>
            <person name="Hibbett D.S."/>
        </authorList>
    </citation>
    <scope>NUCLEOTIDE SEQUENCE [LARGE SCALE GENOMIC DNA]</scope>
    <source>
        <strain evidence="9">RWD-64-598 SS2</strain>
    </source>
</reference>
<dbReference type="SMART" id="SM00355">
    <property type="entry name" value="ZnF_C2H2"/>
    <property type="match status" value="2"/>
</dbReference>
<dbReference type="EMBL" id="JH711576">
    <property type="protein sequence ID" value="EIW83138.1"/>
    <property type="molecule type" value="Genomic_DNA"/>
</dbReference>
<dbReference type="Proteomes" id="UP000053558">
    <property type="component" value="Unassembled WGS sequence"/>
</dbReference>
<dbReference type="Gene3D" id="3.30.160.60">
    <property type="entry name" value="Classic Zinc Finger"/>
    <property type="match status" value="2"/>
</dbReference>
<keyword evidence="4" id="KW-0862">Zinc</keyword>
<keyword evidence="2" id="KW-0677">Repeat</keyword>
<evidence type="ECO:0000313" key="9">
    <source>
        <dbReference type="Proteomes" id="UP000053558"/>
    </source>
</evidence>
<dbReference type="InterPro" id="IPR036236">
    <property type="entry name" value="Znf_C2H2_sf"/>
</dbReference>
<evidence type="ECO:0000256" key="3">
    <source>
        <dbReference type="ARBA" id="ARBA00022771"/>
    </source>
</evidence>
<keyword evidence="1" id="KW-0479">Metal-binding</keyword>
<feature type="domain" description="C2H2-type" evidence="7">
    <location>
        <begin position="188"/>
        <end position="217"/>
    </location>
</feature>
<dbReference type="Pfam" id="PF00096">
    <property type="entry name" value="zf-C2H2"/>
    <property type="match status" value="2"/>
</dbReference>
<evidence type="ECO:0000256" key="4">
    <source>
        <dbReference type="ARBA" id="ARBA00022833"/>
    </source>
</evidence>
<dbReference type="OMA" id="YICPEEG"/>
<organism evidence="8 9">
    <name type="scientific">Coniophora puteana (strain RWD-64-598)</name>
    <name type="common">Brown rot fungus</name>
    <dbReference type="NCBI Taxonomy" id="741705"/>
    <lineage>
        <taxon>Eukaryota</taxon>
        <taxon>Fungi</taxon>
        <taxon>Dikarya</taxon>
        <taxon>Basidiomycota</taxon>
        <taxon>Agaricomycotina</taxon>
        <taxon>Agaricomycetes</taxon>
        <taxon>Agaricomycetidae</taxon>
        <taxon>Boletales</taxon>
        <taxon>Coniophorineae</taxon>
        <taxon>Coniophoraceae</taxon>
        <taxon>Coniophora</taxon>
    </lineage>
</organism>
<dbReference type="PROSITE" id="PS50157">
    <property type="entry name" value="ZINC_FINGER_C2H2_2"/>
    <property type="match status" value="2"/>
</dbReference>
<dbReference type="AlphaFoldDB" id="A0A5M3MVE3"/>
<feature type="compositionally biased region" description="Low complexity" evidence="6">
    <location>
        <begin position="26"/>
        <end position="37"/>
    </location>
</feature>
<gene>
    <name evidence="8" type="ORF">CONPUDRAFT_152178</name>
</gene>
<dbReference type="GO" id="GO:0000981">
    <property type="term" value="F:DNA-binding transcription factor activity, RNA polymerase II-specific"/>
    <property type="evidence" value="ECO:0007669"/>
    <property type="project" value="TreeGrafter"/>
</dbReference>
<keyword evidence="3 5" id="KW-0863">Zinc-finger</keyword>
<dbReference type="PROSITE" id="PS00028">
    <property type="entry name" value="ZINC_FINGER_C2H2_1"/>
    <property type="match status" value="2"/>
</dbReference>
<dbReference type="PANTHER" id="PTHR23235:SF120">
    <property type="entry name" value="KRUPPEL-LIKE FACTOR 15"/>
    <property type="match status" value="1"/>
</dbReference>
<accession>A0A5M3MVE3</accession>
<evidence type="ECO:0000256" key="6">
    <source>
        <dbReference type="SAM" id="MobiDB-lite"/>
    </source>
</evidence>
<feature type="domain" description="C2H2-type" evidence="7">
    <location>
        <begin position="160"/>
        <end position="187"/>
    </location>
</feature>
<evidence type="ECO:0000256" key="5">
    <source>
        <dbReference type="PROSITE-ProRule" id="PRU00042"/>
    </source>
</evidence>
<feature type="region of interest" description="Disordered" evidence="6">
    <location>
        <begin position="1"/>
        <end position="153"/>
    </location>
</feature>
<dbReference type="FunFam" id="3.30.160.60:FF:000072">
    <property type="entry name" value="zinc finger protein 143 isoform X1"/>
    <property type="match status" value="1"/>
</dbReference>
<sequence>MSDRRNYNYPSDVVPNRPEWNTVNGQQPSPYSSSHYSTMDQTYTIAAPPHPSAPQSTHPYGLASVPRAAAPYAGGGYVSASPPYNMSVPPSGYGQGPAYPASQQQSSRYPTGQSPPDSHMYSGQQHNPLVGSPPHSQSPYARSSPVAAPVQYPASPSRPYSCDMCALSFNRQHDLKRHRETHSGEKPFLCNGGCGKTFTRKDALKRHQLVKHCGYEETP</sequence>
<evidence type="ECO:0000259" key="7">
    <source>
        <dbReference type="PROSITE" id="PS50157"/>
    </source>
</evidence>
<proteinExistence type="predicted"/>
<name>A0A5M3MVE3_CONPW</name>
<evidence type="ECO:0000313" key="8">
    <source>
        <dbReference type="EMBL" id="EIW83138.1"/>
    </source>
</evidence>
<evidence type="ECO:0000256" key="2">
    <source>
        <dbReference type="ARBA" id="ARBA00022737"/>
    </source>
</evidence>
<dbReference type="GO" id="GO:0000978">
    <property type="term" value="F:RNA polymerase II cis-regulatory region sequence-specific DNA binding"/>
    <property type="evidence" value="ECO:0007669"/>
    <property type="project" value="UniProtKB-ARBA"/>
</dbReference>
<evidence type="ECO:0000256" key="1">
    <source>
        <dbReference type="ARBA" id="ARBA00022723"/>
    </source>
</evidence>
<protein>
    <recommendedName>
        <fullName evidence="7">C2H2-type domain-containing protein</fullName>
    </recommendedName>
</protein>
<dbReference type="FunFam" id="3.30.160.60:FF:000688">
    <property type="entry name" value="zinc finger protein 197 isoform X1"/>
    <property type="match status" value="1"/>
</dbReference>
<dbReference type="GO" id="GO:0008270">
    <property type="term" value="F:zinc ion binding"/>
    <property type="evidence" value="ECO:0007669"/>
    <property type="project" value="UniProtKB-KW"/>
</dbReference>
<dbReference type="KEGG" id="cput:CONPUDRAFT_152178"/>
<dbReference type="RefSeq" id="XP_007766981.1">
    <property type="nucleotide sequence ID" value="XM_007768791.1"/>
</dbReference>
<comment type="caution">
    <text evidence="8">The sequence shown here is derived from an EMBL/GenBank/DDBJ whole genome shotgun (WGS) entry which is preliminary data.</text>
</comment>
<dbReference type="SUPFAM" id="SSF57667">
    <property type="entry name" value="beta-beta-alpha zinc fingers"/>
    <property type="match status" value="1"/>
</dbReference>